<reference evidence="3" key="4">
    <citation type="submission" date="2024-02" db="EMBL/GenBank/DDBJ databases">
        <title>Comparative genomics of Cryptococcus and Kwoniella reveals pathogenesis evolution and contrasting modes of karyotype evolution via chromosome fusion or intercentromeric recombination.</title>
        <authorList>
            <person name="Coelho M.A."/>
            <person name="David-Palma M."/>
            <person name="Shea T."/>
            <person name="Bowers K."/>
            <person name="McGinley-Smith S."/>
            <person name="Mohammad A.W."/>
            <person name="Gnirke A."/>
            <person name="Yurkov A.M."/>
            <person name="Nowrousian M."/>
            <person name="Sun S."/>
            <person name="Cuomo C.A."/>
            <person name="Heitman J."/>
        </authorList>
    </citation>
    <scope>NUCLEOTIDE SEQUENCE</scope>
    <source>
        <strain evidence="3">CBS 10118</strain>
    </source>
</reference>
<dbReference type="InterPro" id="IPR036047">
    <property type="entry name" value="F-box-like_dom_sf"/>
</dbReference>
<evidence type="ECO:0000313" key="2">
    <source>
        <dbReference type="EMBL" id="OCF26103.1"/>
    </source>
</evidence>
<evidence type="ECO:0000313" key="3">
    <source>
        <dbReference type="EMBL" id="WVW78451.1"/>
    </source>
</evidence>
<reference evidence="2" key="1">
    <citation type="submission" date="2013-07" db="EMBL/GenBank/DDBJ databases">
        <title>The Genome Sequence of Cryptococcus bestiolae CBS10118.</title>
        <authorList>
            <consortium name="The Broad Institute Genome Sequencing Platform"/>
            <person name="Cuomo C."/>
            <person name="Litvintseva A."/>
            <person name="Chen Y."/>
            <person name="Heitman J."/>
            <person name="Sun S."/>
            <person name="Springer D."/>
            <person name="Dromer F."/>
            <person name="Young S.K."/>
            <person name="Zeng Q."/>
            <person name="Gargeya S."/>
            <person name="Fitzgerald M."/>
            <person name="Abouelleil A."/>
            <person name="Alvarado L."/>
            <person name="Berlin A.M."/>
            <person name="Chapman S.B."/>
            <person name="Dewar J."/>
            <person name="Goldberg J."/>
            <person name="Griggs A."/>
            <person name="Gujja S."/>
            <person name="Hansen M."/>
            <person name="Howarth C."/>
            <person name="Imamovic A."/>
            <person name="Larimer J."/>
            <person name="McCowan C."/>
            <person name="Murphy C."/>
            <person name="Pearson M."/>
            <person name="Priest M."/>
            <person name="Roberts A."/>
            <person name="Saif S."/>
            <person name="Shea T."/>
            <person name="Sykes S."/>
            <person name="Wortman J."/>
            <person name="Nusbaum C."/>
            <person name="Birren B."/>
        </authorList>
    </citation>
    <scope>NUCLEOTIDE SEQUENCE [LARGE SCALE GENOMIC DNA]</scope>
    <source>
        <strain evidence="2">CBS 10118</strain>
    </source>
</reference>
<feature type="domain" description="F-box" evidence="1">
    <location>
        <begin position="9"/>
        <end position="51"/>
    </location>
</feature>
<reference evidence="2" key="3">
    <citation type="submission" date="2014-01" db="EMBL/GenBank/DDBJ databases">
        <title>Evolution of pathogenesis and genome organization in the Tremellales.</title>
        <authorList>
            <person name="Cuomo C."/>
            <person name="Litvintseva A."/>
            <person name="Heitman J."/>
            <person name="Chen Y."/>
            <person name="Sun S."/>
            <person name="Springer D."/>
            <person name="Dromer F."/>
            <person name="Young S."/>
            <person name="Zeng Q."/>
            <person name="Chapman S."/>
            <person name="Gujja S."/>
            <person name="Saif S."/>
            <person name="Birren B."/>
        </authorList>
    </citation>
    <scope>NUCLEOTIDE SEQUENCE</scope>
    <source>
        <strain evidence="2">CBS 10118</strain>
    </source>
</reference>
<evidence type="ECO:0000259" key="1">
    <source>
        <dbReference type="Pfam" id="PF12937"/>
    </source>
</evidence>
<accession>A0A1B9G517</accession>
<dbReference type="CDD" id="cd09917">
    <property type="entry name" value="F-box_SF"/>
    <property type="match status" value="1"/>
</dbReference>
<keyword evidence="4" id="KW-1185">Reference proteome</keyword>
<reference evidence="3" key="2">
    <citation type="submission" date="2013-07" db="EMBL/GenBank/DDBJ databases">
        <authorList>
            <consortium name="The Broad Institute Genome Sequencing Platform"/>
            <person name="Cuomo C."/>
            <person name="Litvintseva A."/>
            <person name="Chen Y."/>
            <person name="Heitman J."/>
            <person name="Sun S."/>
            <person name="Springer D."/>
            <person name="Dromer F."/>
            <person name="Young S.K."/>
            <person name="Zeng Q."/>
            <person name="Gargeya S."/>
            <person name="Fitzgerald M."/>
            <person name="Abouelleil A."/>
            <person name="Alvarado L."/>
            <person name="Berlin A.M."/>
            <person name="Chapman S.B."/>
            <person name="Dewar J."/>
            <person name="Goldberg J."/>
            <person name="Griggs A."/>
            <person name="Gujja S."/>
            <person name="Hansen M."/>
            <person name="Howarth C."/>
            <person name="Imamovic A."/>
            <person name="Larimer J."/>
            <person name="McCowan C."/>
            <person name="Murphy C."/>
            <person name="Pearson M."/>
            <person name="Priest M."/>
            <person name="Roberts A."/>
            <person name="Saif S."/>
            <person name="Shea T."/>
            <person name="Sykes S."/>
            <person name="Wortman J."/>
            <person name="Nusbaum C."/>
            <person name="Birren B."/>
        </authorList>
    </citation>
    <scope>NUCLEOTIDE SEQUENCE</scope>
    <source>
        <strain evidence="3">CBS 10118</strain>
    </source>
</reference>
<dbReference type="OrthoDB" id="10446842at2759"/>
<dbReference type="AlphaFoldDB" id="A0A1B9G517"/>
<dbReference type="Proteomes" id="UP000092730">
    <property type="component" value="Chromosome 1"/>
</dbReference>
<proteinExistence type="predicted"/>
<dbReference type="VEuPathDB" id="FungiDB:I302_03780"/>
<dbReference type="EMBL" id="KI894020">
    <property type="protein sequence ID" value="OCF26103.1"/>
    <property type="molecule type" value="Genomic_DNA"/>
</dbReference>
<sequence>MMDQSQHFPPEISTHILYHLNADKRTLLNLSLTCKYLHDLATPLLWRYIRLTPWSNRYEKKYYSIFRSTKKKEVLDRQVEEKYQLDGSIGKDNHEWGVYDHVRVLDVEYHKIHWCHSHHPDDPNTHIYQSPKFKNLETLHLRYSHTDWPASFHPGHFTIPCRLLLALRPRVLYIHVKNSDSIQRFHLPDNILHNIQELVLVVGPRLYAMPEGKCEFEQPVLKAFQKIRKMTIIIDPSEPTPNMVGLMEMNDPSLFNASFLASIILNVNGECEVDIVNAGYIEKIRDRRVGLSMEELHRESVDVIKKSLTISREWSWAEIERRKGNLKFWRMEEWVDRCEWVGSANAQEVMEWRDVICKV</sequence>
<dbReference type="KEGG" id="kbi:30208179"/>
<protein>
    <recommendedName>
        <fullName evidence="1">F-box domain-containing protein</fullName>
    </recommendedName>
</protein>
<dbReference type="GeneID" id="30208179"/>
<organism evidence="2">
    <name type="scientific">Kwoniella bestiolae CBS 10118</name>
    <dbReference type="NCBI Taxonomy" id="1296100"/>
    <lineage>
        <taxon>Eukaryota</taxon>
        <taxon>Fungi</taxon>
        <taxon>Dikarya</taxon>
        <taxon>Basidiomycota</taxon>
        <taxon>Agaricomycotina</taxon>
        <taxon>Tremellomycetes</taxon>
        <taxon>Tremellales</taxon>
        <taxon>Cryptococcaceae</taxon>
        <taxon>Kwoniella</taxon>
    </lineage>
</organism>
<dbReference type="SUPFAM" id="SSF81383">
    <property type="entry name" value="F-box domain"/>
    <property type="match status" value="1"/>
</dbReference>
<evidence type="ECO:0000313" key="4">
    <source>
        <dbReference type="Proteomes" id="UP000092730"/>
    </source>
</evidence>
<gene>
    <name evidence="2" type="ORF">I302_03780</name>
    <name evidence="3" type="ORF">I302_100405</name>
</gene>
<dbReference type="EMBL" id="CP144541">
    <property type="protein sequence ID" value="WVW78451.1"/>
    <property type="molecule type" value="Genomic_DNA"/>
</dbReference>
<dbReference type="RefSeq" id="XP_019047173.1">
    <property type="nucleotide sequence ID" value="XM_019190425.1"/>
</dbReference>
<dbReference type="Pfam" id="PF12937">
    <property type="entry name" value="F-box-like"/>
    <property type="match status" value="1"/>
</dbReference>
<dbReference type="Gene3D" id="1.20.1280.50">
    <property type="match status" value="1"/>
</dbReference>
<name>A0A1B9G517_9TREE</name>
<dbReference type="InterPro" id="IPR001810">
    <property type="entry name" value="F-box_dom"/>
</dbReference>